<dbReference type="InterPro" id="IPR043166">
    <property type="entry name" value="LarA-like_C"/>
</dbReference>
<gene>
    <name evidence="3" type="ORF">DPPLL_18650</name>
</gene>
<evidence type="ECO:0000313" key="3">
    <source>
        <dbReference type="EMBL" id="BDD87500.1"/>
    </source>
</evidence>
<dbReference type="Gene3D" id="3.90.226.30">
    <property type="match status" value="1"/>
</dbReference>
<name>A0ABN6M3S1_9BACT</name>
<dbReference type="InterPro" id="IPR048068">
    <property type="entry name" value="LarA-like"/>
</dbReference>
<reference evidence="3 4" key="1">
    <citation type="submission" date="2022-01" db="EMBL/GenBank/DDBJ databases">
        <title>Desulfofustis limnae sp. nov., a novel mesophilic sulfate-reducing bacterium isolated from marsh soil.</title>
        <authorList>
            <person name="Watanabe M."/>
            <person name="Takahashi A."/>
            <person name="Kojima H."/>
            <person name="Fukui M."/>
        </authorList>
    </citation>
    <scope>NUCLEOTIDE SEQUENCE [LARGE SCALE GENOMIC DNA]</scope>
    <source>
        <strain evidence="3 4">PPLL</strain>
    </source>
</reference>
<dbReference type="Pfam" id="PF21113">
    <property type="entry name" value="LarA_C"/>
    <property type="match status" value="1"/>
</dbReference>
<accession>A0ABN6M3S1</accession>
<dbReference type="Proteomes" id="UP000830055">
    <property type="component" value="Chromosome"/>
</dbReference>
<keyword evidence="4" id="KW-1185">Reference proteome</keyword>
<evidence type="ECO:0000259" key="1">
    <source>
        <dbReference type="Pfam" id="PF09861"/>
    </source>
</evidence>
<dbReference type="EMBL" id="AP025516">
    <property type="protein sequence ID" value="BDD87500.1"/>
    <property type="molecule type" value="Genomic_DNA"/>
</dbReference>
<organism evidence="3 4">
    <name type="scientific">Desulfofustis limnaeus</name>
    <dbReference type="NCBI Taxonomy" id="2740163"/>
    <lineage>
        <taxon>Bacteria</taxon>
        <taxon>Pseudomonadati</taxon>
        <taxon>Thermodesulfobacteriota</taxon>
        <taxon>Desulfobulbia</taxon>
        <taxon>Desulfobulbales</taxon>
        <taxon>Desulfocapsaceae</taxon>
        <taxon>Desulfofustis</taxon>
    </lineage>
</organism>
<feature type="domain" description="Lactate racemase C-terminal" evidence="2">
    <location>
        <begin position="284"/>
        <end position="341"/>
    </location>
</feature>
<dbReference type="Gene3D" id="3.40.50.11440">
    <property type="match status" value="1"/>
</dbReference>
<sequence length="425" mass="46580">MPHPTAGIELLVRPTTVAVPYGRSTCELILPAGSLRLCPDDPQRRTDSHRFRGLIATCLRNPALDLSQPVLVVTDKTRLCDYPDYLPIVVEQISEQRGSSQPFPIIIAYGTHPRQSDEESRRCYGPFFARWPMFIHHDCDDSSLFVDCGHTQRGTPIRLRRDLLEASAVITMGPICHHYFAGYGGGRKLIFPGCGERQAIYANHGLFLDPHRQGLSPGCHPGELDDNPLAQDLFDMESRLPASLAIHGIQDSDGRICDFLVGTGQELYRQACRSHAASYELSVKPVDTVIASCGGHPKDINFIQAHKTIHNSAAFVRDGGLLVVFAECPDGIGSSTFLPWFGSGYAAAFARLAERYQGNGGTALAMQAKTARIRICLVTALDRITCQRIGCEKGDLARVTRLLEAPSGIIAWIANGSLLVNRFDS</sequence>
<feature type="domain" description="LarA-like N-terminal" evidence="1">
    <location>
        <begin position="70"/>
        <end position="212"/>
    </location>
</feature>
<protein>
    <recommendedName>
        <fullName evidence="5">LarA-like N-terminal domain-containing protein</fullName>
    </recommendedName>
</protein>
<evidence type="ECO:0000259" key="2">
    <source>
        <dbReference type="Pfam" id="PF21113"/>
    </source>
</evidence>
<dbReference type="Pfam" id="PF09861">
    <property type="entry name" value="Lar_N"/>
    <property type="match status" value="1"/>
</dbReference>
<dbReference type="PANTHER" id="PTHR33171">
    <property type="entry name" value="LAR_N DOMAIN-CONTAINING PROTEIN"/>
    <property type="match status" value="1"/>
</dbReference>
<evidence type="ECO:0008006" key="5">
    <source>
        <dbReference type="Google" id="ProtNLM"/>
    </source>
</evidence>
<dbReference type="PANTHER" id="PTHR33171:SF17">
    <property type="entry name" value="LARA-LIKE N-TERMINAL DOMAIN-CONTAINING PROTEIN"/>
    <property type="match status" value="1"/>
</dbReference>
<evidence type="ECO:0000313" key="4">
    <source>
        <dbReference type="Proteomes" id="UP000830055"/>
    </source>
</evidence>
<dbReference type="InterPro" id="IPR048520">
    <property type="entry name" value="LarA_C"/>
</dbReference>
<proteinExistence type="predicted"/>
<dbReference type="RefSeq" id="WP_284154525.1">
    <property type="nucleotide sequence ID" value="NZ_AP025516.1"/>
</dbReference>
<dbReference type="InterPro" id="IPR018657">
    <property type="entry name" value="LarA-like_N"/>
</dbReference>